<dbReference type="EMBL" id="JAYGIL010000008">
    <property type="protein sequence ID" value="MEA5402958.1"/>
    <property type="molecule type" value="Genomic_DNA"/>
</dbReference>
<accession>A0ABU5S383</accession>
<protein>
    <submittedName>
        <fullName evidence="1">Uncharacterized protein</fullName>
    </submittedName>
</protein>
<name>A0ABU5S383_9BACT</name>
<comment type="caution">
    <text evidence="1">The sequence shown here is derived from an EMBL/GenBank/DDBJ whole genome shotgun (WGS) entry which is preliminary data.</text>
</comment>
<evidence type="ECO:0000313" key="2">
    <source>
        <dbReference type="Proteomes" id="UP001303899"/>
    </source>
</evidence>
<sequence length="123" mass="14489">MLTIEEIKQRKAAGKRKWGKSLLLFIKPLFDENIAMDTIVKFLLETYNFVISEDGLYQIKFRYYNAEKNAKKMINPKLVIKNNSKSIHSNIEQNQESETAEKIFSQMKQVNQKTNEFNFGNDF</sequence>
<evidence type="ECO:0000313" key="1">
    <source>
        <dbReference type="EMBL" id="MEA5402958.1"/>
    </source>
</evidence>
<reference evidence="1 2" key="1">
    <citation type="submission" date="2023-12" db="EMBL/GenBank/DDBJ databases">
        <title>Novel species of the genus Arcicella isolated from rivers.</title>
        <authorList>
            <person name="Lu H."/>
        </authorList>
    </citation>
    <scope>NUCLEOTIDE SEQUENCE [LARGE SCALE GENOMIC DNA]</scope>
    <source>
        <strain evidence="1 2">DC2W</strain>
    </source>
</reference>
<keyword evidence="2" id="KW-1185">Reference proteome</keyword>
<organism evidence="1 2">
    <name type="scientific">Arcicella gelida</name>
    <dbReference type="NCBI Taxonomy" id="2984195"/>
    <lineage>
        <taxon>Bacteria</taxon>
        <taxon>Pseudomonadati</taxon>
        <taxon>Bacteroidota</taxon>
        <taxon>Cytophagia</taxon>
        <taxon>Cytophagales</taxon>
        <taxon>Flectobacillaceae</taxon>
        <taxon>Arcicella</taxon>
    </lineage>
</organism>
<dbReference type="RefSeq" id="WP_323328019.1">
    <property type="nucleotide sequence ID" value="NZ_JAYGIL010000008.1"/>
</dbReference>
<dbReference type="Proteomes" id="UP001303899">
    <property type="component" value="Unassembled WGS sequence"/>
</dbReference>
<gene>
    <name evidence="1" type="ORF">VB776_08535</name>
</gene>
<proteinExistence type="predicted"/>